<keyword evidence="3" id="KW-1185">Reference proteome</keyword>
<feature type="compositionally biased region" description="Basic and acidic residues" evidence="1">
    <location>
        <begin position="176"/>
        <end position="190"/>
    </location>
</feature>
<feature type="compositionally biased region" description="Polar residues" evidence="1">
    <location>
        <begin position="268"/>
        <end position="280"/>
    </location>
</feature>
<dbReference type="AlphaFoldDB" id="A0AAW0PK55"/>
<comment type="caution">
    <text evidence="2">The sequence shown here is derived from an EMBL/GenBank/DDBJ whole genome shotgun (WGS) entry which is preliminary data.</text>
</comment>
<gene>
    <name evidence="2" type="ORF">WMY93_005494</name>
</gene>
<accession>A0AAW0PK55</accession>
<feature type="compositionally biased region" description="Basic and acidic residues" evidence="1">
    <location>
        <begin position="217"/>
        <end position="236"/>
    </location>
</feature>
<reference evidence="3" key="1">
    <citation type="submission" date="2024-04" db="EMBL/GenBank/DDBJ databases">
        <title>Salinicola lusitanus LLJ914,a marine bacterium isolated from the Okinawa Trough.</title>
        <authorList>
            <person name="Li J."/>
        </authorList>
    </citation>
    <scope>NUCLEOTIDE SEQUENCE [LARGE SCALE GENOMIC DNA]</scope>
</reference>
<feature type="compositionally biased region" description="Basic and acidic residues" evidence="1">
    <location>
        <begin position="197"/>
        <end position="209"/>
    </location>
</feature>
<protein>
    <submittedName>
        <fullName evidence="2">Uncharacterized protein</fullName>
    </submittedName>
</protein>
<feature type="region of interest" description="Disordered" evidence="1">
    <location>
        <begin position="1"/>
        <end position="309"/>
    </location>
</feature>
<evidence type="ECO:0000313" key="3">
    <source>
        <dbReference type="Proteomes" id="UP001460270"/>
    </source>
</evidence>
<feature type="compositionally biased region" description="Basic and acidic residues" evidence="1">
    <location>
        <begin position="52"/>
        <end position="70"/>
    </location>
</feature>
<name>A0AAW0PK55_9GOBI</name>
<evidence type="ECO:0000313" key="2">
    <source>
        <dbReference type="EMBL" id="KAK7929099.1"/>
    </source>
</evidence>
<organism evidence="2 3">
    <name type="scientific">Mugilogobius chulae</name>
    <name type="common">yellowstripe goby</name>
    <dbReference type="NCBI Taxonomy" id="88201"/>
    <lineage>
        <taxon>Eukaryota</taxon>
        <taxon>Metazoa</taxon>
        <taxon>Chordata</taxon>
        <taxon>Craniata</taxon>
        <taxon>Vertebrata</taxon>
        <taxon>Euteleostomi</taxon>
        <taxon>Actinopterygii</taxon>
        <taxon>Neopterygii</taxon>
        <taxon>Teleostei</taxon>
        <taxon>Neoteleostei</taxon>
        <taxon>Acanthomorphata</taxon>
        <taxon>Gobiaria</taxon>
        <taxon>Gobiiformes</taxon>
        <taxon>Gobioidei</taxon>
        <taxon>Gobiidae</taxon>
        <taxon>Gobionellinae</taxon>
        <taxon>Mugilogobius</taxon>
    </lineage>
</organism>
<feature type="compositionally biased region" description="Basic and acidic residues" evidence="1">
    <location>
        <begin position="90"/>
        <end position="117"/>
    </location>
</feature>
<proteinExistence type="predicted"/>
<evidence type="ECO:0000256" key="1">
    <source>
        <dbReference type="SAM" id="MobiDB-lite"/>
    </source>
</evidence>
<dbReference type="Proteomes" id="UP001460270">
    <property type="component" value="Unassembled WGS sequence"/>
</dbReference>
<dbReference type="EMBL" id="JBBPFD010000004">
    <property type="protein sequence ID" value="KAK7929099.1"/>
    <property type="molecule type" value="Genomic_DNA"/>
</dbReference>
<sequence length="334" mass="37015">MDGPGPNKGRQGFGRDRENTSGQSDGPGLNREEFDRPHFGRGGGRQGNTSLKDQELHGFGRDGEDPHREGFGGPGFDRGGKMNCPRPHSRSRDGENRPEPLHSDTSRGPDFRGRDEQGNLISKGGGSRPSFRQEGEFCGPNSENREGGQGNPRPCFRGPPNDHRDPRGAMQGMPFRDNRNRQEDDWSERPHLRRDRRSNERDLRDDQRGPPHRRRSLSRDRSAHRRDQESGLKSDLPKVVSDDPISEGQSSHKKEPGIKSPTPGASGPEQSGNSAVSPKPNTEEKQPPRRKAALLPTPDGPKLPLKSQAVCGRMVLSRSKYDGREQADGTNMKL</sequence>